<sequence>MNRSAVLDCLWWTPSLNSELEKTAKKNARNKAPSSTNKDGLISESKSSTPTPPRQHTTLMALTIPTAGQPLKSSFSARANNSPSCIVYPKVEEVTQFELKLGILNLLPSFHGLPKDDPYMHLKLYHETVENIIIKGMEPECVNLRLFTYTLKDRAKAWLYSLPMNSITTWDQLQEKFLLKFFHASKTLASIEERDLDIFTKTRRSIPRNLGQIW</sequence>
<dbReference type="EMBL" id="CAEKDK010000008">
    <property type="protein sequence ID" value="CAB4289701.1"/>
    <property type="molecule type" value="Genomic_DNA"/>
</dbReference>
<evidence type="ECO:0000259" key="2">
    <source>
        <dbReference type="Pfam" id="PF03732"/>
    </source>
</evidence>
<dbReference type="InterPro" id="IPR005162">
    <property type="entry name" value="Retrotrans_gag_dom"/>
</dbReference>
<organism evidence="3 4">
    <name type="scientific">Prunus armeniaca</name>
    <name type="common">Apricot</name>
    <name type="synonym">Armeniaca vulgaris</name>
    <dbReference type="NCBI Taxonomy" id="36596"/>
    <lineage>
        <taxon>Eukaryota</taxon>
        <taxon>Viridiplantae</taxon>
        <taxon>Streptophyta</taxon>
        <taxon>Embryophyta</taxon>
        <taxon>Tracheophyta</taxon>
        <taxon>Spermatophyta</taxon>
        <taxon>Magnoliopsida</taxon>
        <taxon>eudicotyledons</taxon>
        <taxon>Gunneridae</taxon>
        <taxon>Pentapetalae</taxon>
        <taxon>rosids</taxon>
        <taxon>fabids</taxon>
        <taxon>Rosales</taxon>
        <taxon>Rosaceae</taxon>
        <taxon>Amygdaloideae</taxon>
        <taxon>Amygdaleae</taxon>
        <taxon>Prunus</taxon>
    </lineage>
</organism>
<dbReference type="AlphaFoldDB" id="A0A6J5VNT2"/>
<evidence type="ECO:0000313" key="4">
    <source>
        <dbReference type="Proteomes" id="UP000507222"/>
    </source>
</evidence>
<dbReference type="Proteomes" id="UP000507222">
    <property type="component" value="Unassembled WGS sequence"/>
</dbReference>
<feature type="region of interest" description="Disordered" evidence="1">
    <location>
        <begin position="22"/>
        <end position="56"/>
    </location>
</feature>
<protein>
    <recommendedName>
        <fullName evidence="2">Retrotransposon gag domain-containing protein</fullName>
    </recommendedName>
</protein>
<feature type="compositionally biased region" description="Polar residues" evidence="1">
    <location>
        <begin position="32"/>
        <end position="56"/>
    </location>
</feature>
<name>A0A6J5VNT2_PRUAR</name>
<dbReference type="PANTHER" id="PTHR33223">
    <property type="entry name" value="CCHC-TYPE DOMAIN-CONTAINING PROTEIN"/>
    <property type="match status" value="1"/>
</dbReference>
<gene>
    <name evidence="3" type="ORF">CURHAP_LOCUS49110</name>
</gene>
<reference evidence="3 4" key="1">
    <citation type="submission" date="2020-05" db="EMBL/GenBank/DDBJ databases">
        <authorList>
            <person name="Campoy J."/>
            <person name="Schneeberger K."/>
            <person name="Spophaly S."/>
        </authorList>
    </citation>
    <scope>NUCLEOTIDE SEQUENCE [LARGE SCALE GENOMIC DNA]</scope>
    <source>
        <strain evidence="3">PruArmRojPasFocal</strain>
    </source>
</reference>
<dbReference type="Pfam" id="PF03732">
    <property type="entry name" value="Retrotrans_gag"/>
    <property type="match status" value="1"/>
</dbReference>
<evidence type="ECO:0000256" key="1">
    <source>
        <dbReference type="SAM" id="MobiDB-lite"/>
    </source>
</evidence>
<evidence type="ECO:0000313" key="3">
    <source>
        <dbReference type="EMBL" id="CAB4289701.1"/>
    </source>
</evidence>
<proteinExistence type="predicted"/>
<accession>A0A6J5VNT2</accession>
<dbReference type="PANTHER" id="PTHR33223:SF11">
    <property type="entry name" value="ELEMENT PROTEIN, PUTATIVE-RELATED"/>
    <property type="match status" value="1"/>
</dbReference>
<feature type="domain" description="Retrotransposon gag" evidence="2">
    <location>
        <begin position="145"/>
        <end position="189"/>
    </location>
</feature>